<sequence length="348" mass="38345">MNAKTRTKTKTSNATRKDLSKEDALRMYTQMVRIRTFEDNANQLYLAGKMQGLTHMYSGEEAVAVGICEALNDNDRITSTHRGHGHCVAKGANYKEMFCELLGKEEGYCRGKGGSMHIADQSHGNLGANAIVGGSMGIATGSALRAKLLGQDDVTVCFFGDGATAQGLLYEVMNMAALWNLPVIYACENNGYSEYTKTEEIAAGSITARAEAFGIEAFSIDGQDVLGVNELSRKLVARCRNGEGPFFVELMTYRYHGHHVGDINREYYRSKKEEADWKENRDPIIRFRGWLVEQGIATEEEIETLNEQIKQDAKEAVAYAEAAAYPDAAEVDMHVYAETDTATLQAGN</sequence>
<accession>A0A2V3ZI54</accession>
<comment type="cofactor">
    <cofactor evidence="1">
        <name>thiamine diphosphate</name>
        <dbReference type="ChEBI" id="CHEBI:58937"/>
    </cofactor>
</comment>
<feature type="domain" description="Dehydrogenase E1 component" evidence="4">
    <location>
        <begin position="30"/>
        <end position="327"/>
    </location>
</feature>
<dbReference type="OrthoDB" id="9780894at2"/>
<evidence type="ECO:0000313" key="5">
    <source>
        <dbReference type="EMBL" id="PXX89579.1"/>
    </source>
</evidence>
<dbReference type="InterPro" id="IPR029061">
    <property type="entry name" value="THDP-binding"/>
</dbReference>
<organism evidence="5 6">
    <name type="scientific">Marinobacter vulgaris</name>
    <dbReference type="NCBI Taxonomy" id="1928331"/>
    <lineage>
        <taxon>Bacteria</taxon>
        <taxon>Pseudomonadati</taxon>
        <taxon>Pseudomonadota</taxon>
        <taxon>Gammaproteobacteria</taxon>
        <taxon>Pseudomonadales</taxon>
        <taxon>Marinobacteraceae</taxon>
        <taxon>Marinobacter</taxon>
    </lineage>
</organism>
<name>A0A2V3ZI54_9GAMM</name>
<evidence type="ECO:0000313" key="6">
    <source>
        <dbReference type="Proteomes" id="UP000253987"/>
    </source>
</evidence>
<dbReference type="InterPro" id="IPR001017">
    <property type="entry name" value="DH_E1"/>
</dbReference>
<dbReference type="InterPro" id="IPR050642">
    <property type="entry name" value="PDH_E1_Alpha_Subunit"/>
</dbReference>
<comment type="caution">
    <text evidence="5">The sequence shown here is derived from an EMBL/GenBank/DDBJ whole genome shotgun (WGS) entry which is preliminary data.</text>
</comment>
<dbReference type="RefSeq" id="WP_114613794.1">
    <property type="nucleotide sequence ID" value="NZ_QFWX01000006.1"/>
</dbReference>
<keyword evidence="6" id="KW-1185">Reference proteome</keyword>
<dbReference type="AlphaFoldDB" id="A0A2V3ZI54"/>
<reference evidence="6" key="1">
    <citation type="submission" date="2018-05" db="EMBL/GenBank/DDBJ databases">
        <authorList>
            <person name="Lu D."/>
        </authorList>
    </citation>
    <scope>NUCLEOTIDE SEQUENCE [LARGE SCALE GENOMIC DNA]</scope>
    <source>
        <strain evidence="6">F01</strain>
    </source>
</reference>
<dbReference type="Gene3D" id="3.40.50.970">
    <property type="match status" value="1"/>
</dbReference>
<dbReference type="GO" id="GO:0006086">
    <property type="term" value="P:pyruvate decarboxylation to acetyl-CoA"/>
    <property type="evidence" value="ECO:0007669"/>
    <property type="project" value="TreeGrafter"/>
</dbReference>
<dbReference type="CDD" id="cd02000">
    <property type="entry name" value="TPP_E1_PDC_ADC_BCADC"/>
    <property type="match status" value="1"/>
</dbReference>
<proteinExistence type="predicted"/>
<keyword evidence="3" id="KW-0786">Thiamine pyrophosphate</keyword>
<evidence type="ECO:0000259" key="4">
    <source>
        <dbReference type="Pfam" id="PF00676"/>
    </source>
</evidence>
<dbReference type="SUPFAM" id="SSF52518">
    <property type="entry name" value="Thiamin diphosphate-binding fold (THDP-binding)"/>
    <property type="match status" value="1"/>
</dbReference>
<dbReference type="Pfam" id="PF00676">
    <property type="entry name" value="E1_dh"/>
    <property type="match status" value="1"/>
</dbReference>
<dbReference type="PANTHER" id="PTHR11516">
    <property type="entry name" value="PYRUVATE DEHYDROGENASE E1 COMPONENT, ALPHA SUBUNIT BACTERIAL AND ORGANELLAR"/>
    <property type="match status" value="1"/>
</dbReference>
<evidence type="ECO:0000256" key="3">
    <source>
        <dbReference type="ARBA" id="ARBA00023052"/>
    </source>
</evidence>
<evidence type="ECO:0000256" key="2">
    <source>
        <dbReference type="ARBA" id="ARBA00023002"/>
    </source>
</evidence>
<dbReference type="Proteomes" id="UP000253987">
    <property type="component" value="Unassembled WGS sequence"/>
</dbReference>
<reference evidence="5 6" key="2">
    <citation type="submission" date="2018-06" db="EMBL/GenBank/DDBJ databases">
        <title>Marinobactersediminissp. nov, a moderately halophilic bacterium isolated from marine solar saltern.</title>
        <authorList>
            <person name="Zhang Y."/>
        </authorList>
    </citation>
    <scope>NUCLEOTIDE SEQUENCE [LARGE SCALE GENOMIC DNA]</scope>
    <source>
        <strain evidence="5 6">F01</strain>
    </source>
</reference>
<keyword evidence="2" id="KW-0560">Oxidoreductase</keyword>
<gene>
    <name evidence="5" type="ORF">DIT71_13705</name>
</gene>
<evidence type="ECO:0000256" key="1">
    <source>
        <dbReference type="ARBA" id="ARBA00001964"/>
    </source>
</evidence>
<dbReference type="PANTHER" id="PTHR11516:SF60">
    <property type="entry name" value="PYRUVATE DEHYDROGENASE E1 COMPONENT SUBUNIT ALPHA"/>
    <property type="match status" value="1"/>
</dbReference>
<dbReference type="EMBL" id="QFWX01000006">
    <property type="protein sequence ID" value="PXX89579.1"/>
    <property type="molecule type" value="Genomic_DNA"/>
</dbReference>
<protein>
    <submittedName>
        <fullName evidence="5">ABC transporter substrate-binding protein</fullName>
    </submittedName>
</protein>
<dbReference type="GO" id="GO:0004739">
    <property type="term" value="F:pyruvate dehydrogenase (acetyl-transferring) activity"/>
    <property type="evidence" value="ECO:0007669"/>
    <property type="project" value="TreeGrafter"/>
</dbReference>